<feature type="compositionally biased region" description="Basic and acidic residues" evidence="4">
    <location>
        <begin position="7"/>
        <end position="19"/>
    </location>
</feature>
<dbReference type="InterPro" id="IPR005011">
    <property type="entry name" value="SNU66/SART1"/>
</dbReference>
<accession>A0A7J0H8A1</accession>
<keyword evidence="3" id="KW-0539">Nucleus</keyword>
<dbReference type="GO" id="GO:0000481">
    <property type="term" value="P:maturation of 5S rRNA"/>
    <property type="evidence" value="ECO:0007669"/>
    <property type="project" value="TreeGrafter"/>
</dbReference>
<dbReference type="Proteomes" id="UP000585474">
    <property type="component" value="Unassembled WGS sequence"/>
</dbReference>
<reference evidence="5 6" key="1">
    <citation type="submission" date="2019-07" db="EMBL/GenBank/DDBJ databases">
        <title>De Novo Assembly of kiwifruit Actinidia rufa.</title>
        <authorList>
            <person name="Sugita-Konishi S."/>
            <person name="Sato K."/>
            <person name="Mori E."/>
            <person name="Abe Y."/>
            <person name="Kisaki G."/>
            <person name="Hamano K."/>
            <person name="Suezawa K."/>
            <person name="Otani M."/>
            <person name="Fukuda T."/>
            <person name="Manabe T."/>
            <person name="Gomi K."/>
            <person name="Tabuchi M."/>
            <person name="Akimitsu K."/>
            <person name="Kataoka I."/>
        </authorList>
    </citation>
    <scope>NUCLEOTIDE SEQUENCE [LARGE SCALE GENOMIC DNA]</scope>
    <source>
        <strain evidence="6">cv. Fuchu</strain>
    </source>
</reference>
<proteinExistence type="inferred from homology"/>
<dbReference type="GO" id="GO:0046540">
    <property type="term" value="C:U4/U6 x U5 tri-snRNP complex"/>
    <property type="evidence" value="ECO:0007669"/>
    <property type="project" value="TreeGrafter"/>
</dbReference>
<evidence type="ECO:0000256" key="1">
    <source>
        <dbReference type="ARBA" id="ARBA00004123"/>
    </source>
</evidence>
<sequence length="105" mass="12124">MQQYSPPEEKNTAVEETLREAPVGKGLAATLRLLEEREALRGIDDYGGRRFAKKRKNLVPDDDASEEEVRIARRDDYGRIKTPKEAFRVSHKFHVALHGMWRCSQ</sequence>
<dbReference type="EMBL" id="BJWL01000028">
    <property type="protein sequence ID" value="GFZ19333.1"/>
    <property type="molecule type" value="Genomic_DNA"/>
</dbReference>
<evidence type="ECO:0000313" key="6">
    <source>
        <dbReference type="Proteomes" id="UP000585474"/>
    </source>
</evidence>
<feature type="region of interest" description="Disordered" evidence="4">
    <location>
        <begin position="1"/>
        <end position="21"/>
    </location>
</feature>
<evidence type="ECO:0000313" key="5">
    <source>
        <dbReference type="EMBL" id="GFZ19333.1"/>
    </source>
</evidence>
<protein>
    <submittedName>
        <fullName evidence="5">Uncharacterized protein</fullName>
    </submittedName>
</protein>
<dbReference type="GO" id="GO:0045292">
    <property type="term" value="P:mRNA cis splicing, via spliceosome"/>
    <property type="evidence" value="ECO:0007669"/>
    <property type="project" value="TreeGrafter"/>
</dbReference>
<organism evidence="5 6">
    <name type="scientific">Actinidia rufa</name>
    <dbReference type="NCBI Taxonomy" id="165716"/>
    <lineage>
        <taxon>Eukaryota</taxon>
        <taxon>Viridiplantae</taxon>
        <taxon>Streptophyta</taxon>
        <taxon>Embryophyta</taxon>
        <taxon>Tracheophyta</taxon>
        <taxon>Spermatophyta</taxon>
        <taxon>Magnoliopsida</taxon>
        <taxon>eudicotyledons</taxon>
        <taxon>Gunneridae</taxon>
        <taxon>Pentapetalae</taxon>
        <taxon>asterids</taxon>
        <taxon>Ericales</taxon>
        <taxon>Actinidiaceae</taxon>
        <taxon>Actinidia</taxon>
    </lineage>
</organism>
<comment type="similarity">
    <text evidence="2">Belongs to the SNU66/SART1 family.</text>
</comment>
<name>A0A7J0H8A1_9ERIC</name>
<evidence type="ECO:0000256" key="2">
    <source>
        <dbReference type="ARBA" id="ARBA00006076"/>
    </source>
</evidence>
<evidence type="ECO:0000256" key="4">
    <source>
        <dbReference type="SAM" id="MobiDB-lite"/>
    </source>
</evidence>
<keyword evidence="6" id="KW-1185">Reference proteome</keyword>
<evidence type="ECO:0000256" key="3">
    <source>
        <dbReference type="ARBA" id="ARBA00023242"/>
    </source>
</evidence>
<comment type="caution">
    <text evidence="5">The sequence shown here is derived from an EMBL/GenBank/DDBJ whole genome shotgun (WGS) entry which is preliminary data.</text>
</comment>
<dbReference type="AlphaFoldDB" id="A0A7J0H8A1"/>
<comment type="subcellular location">
    <subcellularLocation>
        <location evidence="1">Nucleus</location>
    </subcellularLocation>
</comment>
<dbReference type="PANTHER" id="PTHR14152:SF5">
    <property type="entry name" value="U4_U6.U5 TRI-SNRNP-ASSOCIATED PROTEIN 1"/>
    <property type="match status" value="1"/>
</dbReference>
<gene>
    <name evidence="5" type="ORF">Acr_28g0000380</name>
</gene>
<dbReference type="OrthoDB" id="5583at2759"/>
<dbReference type="PANTHER" id="PTHR14152">
    <property type="entry name" value="SQUAMOUS CELL CARCINOMA ANTIGEN RECOGNISED BY CYTOTOXIC T LYMPHOCYTES"/>
    <property type="match status" value="1"/>
</dbReference>